<dbReference type="SUPFAM" id="SSF54928">
    <property type="entry name" value="RNA-binding domain, RBD"/>
    <property type="match status" value="1"/>
</dbReference>
<dbReference type="Proteomes" id="UP001217918">
    <property type="component" value="Unassembled WGS sequence"/>
</dbReference>
<feature type="region of interest" description="Disordered" evidence="1">
    <location>
        <begin position="1"/>
        <end position="166"/>
    </location>
</feature>
<feature type="compositionally biased region" description="Low complexity" evidence="1">
    <location>
        <begin position="33"/>
        <end position="54"/>
    </location>
</feature>
<proteinExistence type="predicted"/>
<feature type="compositionally biased region" description="Polar residues" evidence="1">
    <location>
        <begin position="183"/>
        <end position="205"/>
    </location>
</feature>
<feature type="compositionally biased region" description="Polar residues" evidence="1">
    <location>
        <begin position="225"/>
        <end position="242"/>
    </location>
</feature>
<dbReference type="EMBL" id="JAQQPM010000001">
    <property type="protein sequence ID" value="KAK2066920.1"/>
    <property type="molecule type" value="Genomic_DNA"/>
</dbReference>
<comment type="caution">
    <text evidence="2">The sequence shown here is derived from an EMBL/GenBank/DDBJ whole genome shotgun (WGS) entry which is preliminary data.</text>
</comment>
<gene>
    <name evidence="2" type="ORF">P8C59_000698</name>
</gene>
<evidence type="ECO:0000313" key="2">
    <source>
        <dbReference type="EMBL" id="KAK2066920.1"/>
    </source>
</evidence>
<evidence type="ECO:0000313" key="3">
    <source>
        <dbReference type="Proteomes" id="UP001217918"/>
    </source>
</evidence>
<feature type="compositionally biased region" description="Low complexity" evidence="1">
    <location>
        <begin position="1"/>
        <end position="12"/>
    </location>
</feature>
<reference evidence="2" key="1">
    <citation type="journal article" date="2023" name="Mol. Plant Microbe Interact.">
        <title>Elucidating the Obligate Nature and Biological Capacity of an Invasive Fungal Corn Pathogen.</title>
        <authorList>
            <person name="MacCready J.S."/>
            <person name="Roggenkamp E.M."/>
            <person name="Gdanetz K."/>
            <person name="Chilvers M.I."/>
        </authorList>
    </citation>
    <scope>NUCLEOTIDE SEQUENCE</scope>
    <source>
        <strain evidence="2">PM02</strain>
    </source>
</reference>
<name>A0AAD9HXX8_9PEZI</name>
<feature type="compositionally biased region" description="Low complexity" evidence="1">
    <location>
        <begin position="150"/>
        <end position="166"/>
    </location>
</feature>
<accession>A0AAD9HXX8</accession>
<feature type="region of interest" description="Disordered" evidence="1">
    <location>
        <begin position="180"/>
        <end position="252"/>
    </location>
</feature>
<sequence>MTPPAAATMSPALGIISRHSSADTIPTDPSSINQTPDSTTLPTTTENNNTSNGHNQDEEDQTPSRPPQVSQRTSGTLHAPLPFPVCGRAPAVSAFSSSAGSPGHRPLGSAILVPGTQSSPRPPRIDYNYPPGPRGSSGFGYGAQPWGRHSPSAPSAPSAPSGAEPATLSANNLLQHFLRSSRGRSTTPLFPLTPASTNRSVSPSVHQPDPLRPGSYRPPVYGVQPTGQESRSGSEPSPTPSANLPEHARPNFFRPMHGVGQDGQEHRVHRPQQSADIPDHENCSLFLLGLPAKVTTHELLASIRDVGRIWAMHINPPELGKGHLTAAAKVIFFTRAAAERFWDRFAPTGFAVAAHPGCPPARVLWNRIKTGAQTGQGAGIKSRVLLIRGPDSFVNPDALSAYFDTKFKYQVDEIISLLWDRGSRVRLVEYRFGSYRCQAEAAKMALSREFDAEVRVWYGTDPCDVRAEEEGKDAADSDLPTTLRPEPLECDDVFASPAARVTASAGFAFPSLP</sequence>
<keyword evidence="3" id="KW-1185">Reference proteome</keyword>
<dbReference type="InterPro" id="IPR035979">
    <property type="entry name" value="RBD_domain_sf"/>
</dbReference>
<feature type="compositionally biased region" description="Polar residues" evidence="1">
    <location>
        <begin position="18"/>
        <end position="32"/>
    </location>
</feature>
<protein>
    <submittedName>
        <fullName evidence="2">Uncharacterized protein</fullName>
    </submittedName>
</protein>
<dbReference type="AlphaFoldDB" id="A0AAD9HXX8"/>
<organism evidence="2 3">
    <name type="scientific">Phyllachora maydis</name>
    <dbReference type="NCBI Taxonomy" id="1825666"/>
    <lineage>
        <taxon>Eukaryota</taxon>
        <taxon>Fungi</taxon>
        <taxon>Dikarya</taxon>
        <taxon>Ascomycota</taxon>
        <taxon>Pezizomycotina</taxon>
        <taxon>Sordariomycetes</taxon>
        <taxon>Sordariomycetidae</taxon>
        <taxon>Phyllachorales</taxon>
        <taxon>Phyllachoraceae</taxon>
        <taxon>Phyllachora</taxon>
    </lineage>
</organism>
<dbReference type="GO" id="GO:0003676">
    <property type="term" value="F:nucleic acid binding"/>
    <property type="evidence" value="ECO:0007669"/>
    <property type="project" value="InterPro"/>
</dbReference>
<evidence type="ECO:0000256" key="1">
    <source>
        <dbReference type="SAM" id="MobiDB-lite"/>
    </source>
</evidence>
<feature type="compositionally biased region" description="Polar residues" evidence="1">
    <location>
        <begin position="67"/>
        <end position="76"/>
    </location>
</feature>